<comment type="caution">
    <text evidence="1">The sequence shown here is derived from an EMBL/GenBank/DDBJ whole genome shotgun (WGS) entry which is preliminary data.</text>
</comment>
<reference evidence="1 2" key="1">
    <citation type="journal article" date="2006" name="Science">
        <title>The genome of black cottonwood, Populus trichocarpa (Torr. &amp; Gray).</title>
        <authorList>
            <person name="Tuskan G.A."/>
            <person name="Difazio S."/>
            <person name="Jansson S."/>
            <person name="Bohlmann J."/>
            <person name="Grigoriev I."/>
            <person name="Hellsten U."/>
            <person name="Putnam N."/>
            <person name="Ralph S."/>
            <person name="Rombauts S."/>
            <person name="Salamov A."/>
            <person name="Schein J."/>
            <person name="Sterck L."/>
            <person name="Aerts A."/>
            <person name="Bhalerao R.R."/>
            <person name="Bhalerao R.P."/>
            <person name="Blaudez D."/>
            <person name="Boerjan W."/>
            <person name="Brun A."/>
            <person name="Brunner A."/>
            <person name="Busov V."/>
            <person name="Campbell M."/>
            <person name="Carlson J."/>
            <person name="Chalot M."/>
            <person name="Chapman J."/>
            <person name="Chen G.L."/>
            <person name="Cooper D."/>
            <person name="Coutinho P.M."/>
            <person name="Couturier J."/>
            <person name="Covert S."/>
            <person name="Cronk Q."/>
            <person name="Cunningham R."/>
            <person name="Davis J."/>
            <person name="Degroeve S."/>
            <person name="Dejardin A."/>
            <person name="Depamphilis C."/>
            <person name="Detter J."/>
            <person name="Dirks B."/>
            <person name="Dubchak I."/>
            <person name="Duplessis S."/>
            <person name="Ehlting J."/>
            <person name="Ellis B."/>
            <person name="Gendler K."/>
            <person name="Goodstein D."/>
            <person name="Gribskov M."/>
            <person name="Grimwood J."/>
            <person name="Groover A."/>
            <person name="Gunter L."/>
            <person name="Hamberger B."/>
            <person name="Heinze B."/>
            <person name="Helariutta Y."/>
            <person name="Henrissat B."/>
            <person name="Holligan D."/>
            <person name="Holt R."/>
            <person name="Huang W."/>
            <person name="Islam-Faridi N."/>
            <person name="Jones S."/>
            <person name="Jones-Rhoades M."/>
            <person name="Jorgensen R."/>
            <person name="Joshi C."/>
            <person name="Kangasjarvi J."/>
            <person name="Karlsson J."/>
            <person name="Kelleher C."/>
            <person name="Kirkpatrick R."/>
            <person name="Kirst M."/>
            <person name="Kohler A."/>
            <person name="Kalluri U."/>
            <person name="Larimer F."/>
            <person name="Leebens-Mack J."/>
            <person name="Leple J.C."/>
            <person name="Locascio P."/>
            <person name="Lou Y."/>
            <person name="Lucas S."/>
            <person name="Martin F."/>
            <person name="Montanini B."/>
            <person name="Napoli C."/>
            <person name="Nelson D.R."/>
            <person name="Nelson C."/>
            <person name="Nieminen K."/>
            <person name="Nilsson O."/>
            <person name="Pereda V."/>
            <person name="Peter G."/>
            <person name="Philippe R."/>
            <person name="Pilate G."/>
            <person name="Poliakov A."/>
            <person name="Razumovskaya J."/>
            <person name="Richardson P."/>
            <person name="Rinaldi C."/>
            <person name="Ritland K."/>
            <person name="Rouze P."/>
            <person name="Ryaboy D."/>
            <person name="Schmutz J."/>
            <person name="Schrader J."/>
            <person name="Segerman B."/>
            <person name="Shin H."/>
            <person name="Siddiqui A."/>
            <person name="Sterky F."/>
            <person name="Terry A."/>
            <person name="Tsai C.J."/>
            <person name="Uberbacher E."/>
            <person name="Unneberg P."/>
            <person name="Vahala J."/>
            <person name="Wall K."/>
            <person name="Wessler S."/>
            <person name="Yang G."/>
            <person name="Yin T."/>
            <person name="Douglas C."/>
            <person name="Marra M."/>
            <person name="Sandberg G."/>
            <person name="Van de Peer Y."/>
            <person name="Rokhsar D."/>
        </authorList>
    </citation>
    <scope>NUCLEOTIDE SEQUENCE [LARGE SCALE GENOMIC DNA]</scope>
    <source>
        <strain evidence="2">cv. Nisqually</strain>
    </source>
</reference>
<dbReference type="Proteomes" id="UP000006729">
    <property type="component" value="Chromosome 12"/>
</dbReference>
<accession>A0ACC0S655</accession>
<evidence type="ECO:0000313" key="2">
    <source>
        <dbReference type="Proteomes" id="UP000006729"/>
    </source>
</evidence>
<organism evidence="1 2">
    <name type="scientific">Populus trichocarpa</name>
    <name type="common">Western balsam poplar</name>
    <name type="synonym">Populus balsamifera subsp. trichocarpa</name>
    <dbReference type="NCBI Taxonomy" id="3694"/>
    <lineage>
        <taxon>Eukaryota</taxon>
        <taxon>Viridiplantae</taxon>
        <taxon>Streptophyta</taxon>
        <taxon>Embryophyta</taxon>
        <taxon>Tracheophyta</taxon>
        <taxon>Spermatophyta</taxon>
        <taxon>Magnoliopsida</taxon>
        <taxon>eudicotyledons</taxon>
        <taxon>Gunneridae</taxon>
        <taxon>Pentapetalae</taxon>
        <taxon>rosids</taxon>
        <taxon>fabids</taxon>
        <taxon>Malpighiales</taxon>
        <taxon>Salicaceae</taxon>
        <taxon>Saliceae</taxon>
        <taxon>Populus</taxon>
    </lineage>
</organism>
<proteinExistence type="predicted"/>
<gene>
    <name evidence="1" type="ORF">POPTR_012G028101v4</name>
</gene>
<name>A0ACC0S655_POPTR</name>
<keyword evidence="2" id="KW-1185">Reference proteome</keyword>
<evidence type="ECO:0000313" key="1">
    <source>
        <dbReference type="EMBL" id="KAI9384231.1"/>
    </source>
</evidence>
<dbReference type="EMBL" id="CM009301">
    <property type="protein sequence ID" value="KAI9384231.1"/>
    <property type="molecule type" value="Genomic_DNA"/>
</dbReference>
<sequence>MGFSPLSLSQFLSSILLLFHFHSTISSPLSSNYSSSSSSHSCAHRQSLSLLQFKQSFSIQSSPFWFARNYQYDQYPKTESWKEGTDCCLWDGVSCDLKTGHVTALDLSCSMLYGTLLPNNSLFSLHHLQQLDLSFNDFNSSHISSRFGQFSNLTHLNLSGSDLAGQVPSEISHLSKMVSLDLSWNDYVSVEPISFDKLVRNLTKLRELHLSWVNMSLAVPDSLMNLSSSLSSLKLHYCRLQGKLPSSMGKFKHLQYLDLGGNDFTGSIPYDFDQLTELVSLGLSSNNYLSLEPISFRKIVQNLTKLRELDLSYVNMSLVAPNSLTNLSSSFSSLFLWGCGLQGKFPSNIFLLPNLESMDLSYNEGLTGSFPSSNLSNVLSRLDLSNTRISVYLENDLISNLKSLEYMSLRNCNIIRSDLALLGNLTQLIVLDLSSNNFSGQIPPSLSNLTQLIVLVLSSNNFSGHIPPSLSNLTFLDLSSNNFSGHIPSSLGNLVQLRSLDLGSNKFMGQVPDFLGSLVNILYLDLSNNQLVGPIHSQLNTLSNLQYLYLSNNLFNGTIPSFLFALPSLYYLDLHNNNFIGNISELQHDSLRFLDLSNNHLRGPIPSSIFKQENLTTLILASNSKLTGEISSSICKLRFLRVLDLSTNSLSGSMPQCLGNFSSMLSVLHLGMNNLQGTIPSTFSKDNSLEYLNLNGNEIEGKISSSIINCTMLQVLDLGNNKIEDTFPYFLETLPKLQILVLKSNKLQGFVKGPTAYNSFSKLRILDMSDNNFSGPLPTAYFNSLEAMMASDQNMIYMRATNYTGYVYSIEMTWKGVEIEFTKIRSTIRVLDLSNNNFTGEIPKMIGKLKALQQLNLSHNSLTGQIQSSLGNLTNLESLDLSSNLLTGRIPTQLGGLTFLAILNLSHNQLEGPIPSGEQFNTFDASSFEGNLGLCGSQVLKKCYGDEAPSLPPSSFDEGDDSTLFGEGFGWKAVTVGYGCGFVFGVATGYVVFRTKKPAWFLRMVEDKWNLNNKKTKKNAGRYGARRN</sequence>
<protein>
    <submittedName>
        <fullName evidence="1">Uncharacterized protein</fullName>
    </submittedName>
</protein>